<evidence type="ECO:0000256" key="1">
    <source>
        <dbReference type="ARBA" id="ARBA00005254"/>
    </source>
</evidence>
<dbReference type="InterPro" id="IPR014748">
    <property type="entry name" value="Enoyl-CoA_hydra_C"/>
</dbReference>
<reference evidence="2" key="1">
    <citation type="submission" date="2018-05" db="EMBL/GenBank/DDBJ databases">
        <authorList>
            <person name="Lanie J.A."/>
            <person name="Ng W.-L."/>
            <person name="Kazmierczak K.M."/>
            <person name="Andrzejewski T.M."/>
            <person name="Davidsen T.M."/>
            <person name="Wayne K.J."/>
            <person name="Tettelin H."/>
            <person name="Glass J.I."/>
            <person name="Rusch D."/>
            <person name="Podicherti R."/>
            <person name="Tsui H.-C.T."/>
            <person name="Winkler M.E."/>
        </authorList>
    </citation>
    <scope>NUCLEOTIDE SEQUENCE</scope>
</reference>
<sequence>VTDTDEAALYGVVQGVATITLNRPDNKNALSVELVNSIGDHFQTAQNDEKVRAILFTNNGNTFCAGADLKANQPGVPQPTARHSFVEILDDIIESPKPVFGRIAGHCTGGGVGFAAVLDVSIAADDIVIGFTEVRIGVAPAVISVVCLPKLRRADASELFLSGERIPASRAAEVGLINRSVPREKLDAEVKEALDKVVRGGPKALAAAKQLVSKVPQMAREDAWEWTAELSQSLFQSAEAQEGITAFRERRDASWVPKNTD</sequence>
<evidence type="ECO:0008006" key="3">
    <source>
        <dbReference type="Google" id="ProtNLM"/>
    </source>
</evidence>
<accession>A0A381PAQ3</accession>
<comment type="similarity">
    <text evidence="1">Belongs to the enoyl-CoA hydratase/isomerase family.</text>
</comment>
<gene>
    <name evidence="2" type="ORF">METZ01_LOCUS16920</name>
</gene>
<dbReference type="Pfam" id="PF00378">
    <property type="entry name" value="ECH_1"/>
    <property type="match status" value="1"/>
</dbReference>
<dbReference type="AlphaFoldDB" id="A0A381PAQ3"/>
<protein>
    <recommendedName>
        <fullName evidence="3">Enoyl-CoA hydratase</fullName>
    </recommendedName>
</protein>
<dbReference type="InterPro" id="IPR001753">
    <property type="entry name" value="Enoyl-CoA_hydra/iso"/>
</dbReference>
<name>A0A381PAQ3_9ZZZZ</name>
<dbReference type="InterPro" id="IPR051683">
    <property type="entry name" value="Enoyl-CoA_Hydratase/Isomerase"/>
</dbReference>
<dbReference type="InterPro" id="IPR029045">
    <property type="entry name" value="ClpP/crotonase-like_dom_sf"/>
</dbReference>
<dbReference type="Gene3D" id="1.10.12.10">
    <property type="entry name" value="Lyase 2-enoyl-coa Hydratase, Chain A, domain 2"/>
    <property type="match status" value="1"/>
</dbReference>
<dbReference type="PANTHER" id="PTHR42964:SF1">
    <property type="entry name" value="POLYKETIDE BIOSYNTHESIS ENOYL-COA HYDRATASE PKSH-RELATED"/>
    <property type="match status" value="1"/>
</dbReference>
<dbReference type="EMBL" id="UINC01000928">
    <property type="protein sequence ID" value="SUZ64066.1"/>
    <property type="molecule type" value="Genomic_DNA"/>
</dbReference>
<feature type="non-terminal residue" evidence="2">
    <location>
        <position position="1"/>
    </location>
</feature>
<dbReference type="PANTHER" id="PTHR42964">
    <property type="entry name" value="ENOYL-COA HYDRATASE"/>
    <property type="match status" value="1"/>
</dbReference>
<evidence type="ECO:0000313" key="2">
    <source>
        <dbReference type="EMBL" id="SUZ64066.1"/>
    </source>
</evidence>
<dbReference type="SUPFAM" id="SSF52096">
    <property type="entry name" value="ClpP/crotonase"/>
    <property type="match status" value="1"/>
</dbReference>
<organism evidence="2">
    <name type="scientific">marine metagenome</name>
    <dbReference type="NCBI Taxonomy" id="408172"/>
    <lineage>
        <taxon>unclassified sequences</taxon>
        <taxon>metagenomes</taxon>
        <taxon>ecological metagenomes</taxon>
    </lineage>
</organism>
<dbReference type="CDD" id="cd06558">
    <property type="entry name" value="crotonase-like"/>
    <property type="match status" value="1"/>
</dbReference>
<proteinExistence type="inferred from homology"/>
<dbReference type="Gene3D" id="3.90.226.10">
    <property type="entry name" value="2-enoyl-CoA Hydratase, Chain A, domain 1"/>
    <property type="match status" value="1"/>
</dbReference>